<sequence length="72" mass="8106">MQWQSNSDVATLLPQAIITAKFKPETNKTYQSPAHEEDLNCRSFQYNSPHAFYCMVLTQATNYSSSGATTKL</sequence>
<proteinExistence type="predicted"/>
<evidence type="ECO:0000313" key="1">
    <source>
        <dbReference type="EMBL" id="MBX64600.1"/>
    </source>
</evidence>
<protein>
    <submittedName>
        <fullName evidence="1">Uncharacterized protein</fullName>
    </submittedName>
</protein>
<name>A0A2P2QC76_RHIMU</name>
<organism evidence="1">
    <name type="scientific">Rhizophora mucronata</name>
    <name type="common">Asiatic mangrove</name>
    <dbReference type="NCBI Taxonomy" id="61149"/>
    <lineage>
        <taxon>Eukaryota</taxon>
        <taxon>Viridiplantae</taxon>
        <taxon>Streptophyta</taxon>
        <taxon>Embryophyta</taxon>
        <taxon>Tracheophyta</taxon>
        <taxon>Spermatophyta</taxon>
        <taxon>Magnoliopsida</taxon>
        <taxon>eudicotyledons</taxon>
        <taxon>Gunneridae</taxon>
        <taxon>Pentapetalae</taxon>
        <taxon>rosids</taxon>
        <taxon>fabids</taxon>
        <taxon>Malpighiales</taxon>
        <taxon>Rhizophoraceae</taxon>
        <taxon>Rhizophora</taxon>
    </lineage>
</organism>
<reference evidence="1" key="1">
    <citation type="submission" date="2018-02" db="EMBL/GenBank/DDBJ databases">
        <title>Rhizophora mucronata_Transcriptome.</title>
        <authorList>
            <person name="Meera S.P."/>
            <person name="Sreeshan A."/>
            <person name="Augustine A."/>
        </authorList>
    </citation>
    <scope>NUCLEOTIDE SEQUENCE</scope>
    <source>
        <tissue evidence="1">Leaf</tissue>
    </source>
</reference>
<dbReference type="AlphaFoldDB" id="A0A2P2QC76"/>
<accession>A0A2P2QC76</accession>
<dbReference type="EMBL" id="GGEC01084116">
    <property type="protein sequence ID" value="MBX64600.1"/>
    <property type="molecule type" value="Transcribed_RNA"/>
</dbReference>